<keyword evidence="1" id="KW-0378">Hydrolase</keyword>
<keyword evidence="4" id="KW-1185">Reference proteome</keyword>
<organism evidence="3 4">
    <name type="scientific">Clathrus columnatus</name>
    <dbReference type="NCBI Taxonomy" id="1419009"/>
    <lineage>
        <taxon>Eukaryota</taxon>
        <taxon>Fungi</taxon>
        <taxon>Dikarya</taxon>
        <taxon>Basidiomycota</taxon>
        <taxon>Agaricomycotina</taxon>
        <taxon>Agaricomycetes</taxon>
        <taxon>Phallomycetidae</taxon>
        <taxon>Phallales</taxon>
        <taxon>Clathraceae</taxon>
        <taxon>Clathrus</taxon>
    </lineage>
</organism>
<comment type="caution">
    <text evidence="3">The sequence shown here is derived from an EMBL/GenBank/DDBJ whole genome shotgun (WGS) entry which is preliminary data.</text>
</comment>
<dbReference type="PANTHER" id="PTHR31956:SF8">
    <property type="entry name" value="ACID PHOSPHATASE PHOA (AFU_ORTHOLOGUE AFUA_1G03570)"/>
    <property type="match status" value="1"/>
</dbReference>
<accession>A0AAV5AAY1</accession>
<dbReference type="Pfam" id="PF04185">
    <property type="entry name" value="Phosphoesterase"/>
    <property type="match status" value="1"/>
</dbReference>
<gene>
    <name evidence="3" type="ORF">Clacol_006030</name>
</gene>
<sequence>MFSLRTAVLLLASLRVAFAAQSVAFVPPSTSPTKPSPNYVGQSNFTLPRPIIQHGIVFDQMIVVNLENTDFSVAASSPVFQQLARQGITYTNSHGLAHPSEPNYMGQGGASTFGLFSDDFEDIPANVSSVVDLLEEKHISWASYQENMPCNGYNGKTFASFNYLTGSGTDNFYARKHNQLAMYNSTKLNPRRAGLMRNYNDFANDLNAAALPQYIFMTPNIVNDAHDTDINFASAYLEYFLIPLLDNPKFNGPRTLILLTFDEDETGPENNLIFTLALGNAVPKKLHGTTDNTYLTHYTVLTTPQVNWGLNCLGRQDTNKTMANVLGFVAEATGYKNLVVKNPPTTNDTVAIPGPFSPIASFVTPWEGPDIHAKCANPKGHVYVNNNPPVNPDLYNNGQCPQVAFSSNPLLEWNTEFDAQIIAEQRKFHASSFDFEPFERIW</sequence>
<evidence type="ECO:0008006" key="5">
    <source>
        <dbReference type="Google" id="ProtNLM"/>
    </source>
</evidence>
<dbReference type="AlphaFoldDB" id="A0AAV5AAY1"/>
<evidence type="ECO:0000313" key="3">
    <source>
        <dbReference type="EMBL" id="GJJ11792.1"/>
    </source>
</evidence>
<reference evidence="3" key="1">
    <citation type="submission" date="2021-10" db="EMBL/GenBank/DDBJ databases">
        <title>De novo Genome Assembly of Clathrus columnatus (Basidiomycota, Fungi) Using Illumina and Nanopore Sequence Data.</title>
        <authorList>
            <person name="Ogiso-Tanaka E."/>
            <person name="Itagaki H."/>
            <person name="Hosoya T."/>
            <person name="Hosaka K."/>
        </authorList>
    </citation>
    <scope>NUCLEOTIDE SEQUENCE</scope>
    <source>
        <strain evidence="3">MO-923</strain>
    </source>
</reference>
<dbReference type="InterPro" id="IPR007312">
    <property type="entry name" value="Phosphoesterase"/>
</dbReference>
<protein>
    <recommendedName>
        <fullName evidence="5">Acid phosphatase</fullName>
    </recommendedName>
</protein>
<proteinExistence type="predicted"/>
<dbReference type="PANTHER" id="PTHR31956">
    <property type="entry name" value="NON-SPECIFIC PHOSPHOLIPASE C4-RELATED"/>
    <property type="match status" value="1"/>
</dbReference>
<dbReference type="GO" id="GO:0016788">
    <property type="term" value="F:hydrolase activity, acting on ester bonds"/>
    <property type="evidence" value="ECO:0007669"/>
    <property type="project" value="InterPro"/>
</dbReference>
<evidence type="ECO:0000313" key="4">
    <source>
        <dbReference type="Proteomes" id="UP001050691"/>
    </source>
</evidence>
<keyword evidence="2" id="KW-0732">Signal</keyword>
<dbReference type="EMBL" id="BPWL01000007">
    <property type="protein sequence ID" value="GJJ11792.1"/>
    <property type="molecule type" value="Genomic_DNA"/>
</dbReference>
<feature type="chain" id="PRO_5043708344" description="Acid phosphatase" evidence="2">
    <location>
        <begin position="20"/>
        <end position="442"/>
    </location>
</feature>
<dbReference type="Proteomes" id="UP001050691">
    <property type="component" value="Unassembled WGS sequence"/>
</dbReference>
<evidence type="ECO:0000256" key="2">
    <source>
        <dbReference type="SAM" id="SignalP"/>
    </source>
</evidence>
<dbReference type="Gene3D" id="3.40.720.10">
    <property type="entry name" value="Alkaline Phosphatase, subunit A"/>
    <property type="match status" value="1"/>
</dbReference>
<name>A0AAV5AAY1_9AGAM</name>
<dbReference type="InterPro" id="IPR017850">
    <property type="entry name" value="Alkaline_phosphatase_core_sf"/>
</dbReference>
<feature type="signal peptide" evidence="2">
    <location>
        <begin position="1"/>
        <end position="19"/>
    </location>
</feature>
<dbReference type="GO" id="GO:0009395">
    <property type="term" value="P:phospholipid catabolic process"/>
    <property type="evidence" value="ECO:0007669"/>
    <property type="project" value="TreeGrafter"/>
</dbReference>
<evidence type="ECO:0000256" key="1">
    <source>
        <dbReference type="ARBA" id="ARBA00022801"/>
    </source>
</evidence>